<dbReference type="EMBL" id="CP111022">
    <property type="protein sequence ID" value="WAR19547.1"/>
    <property type="molecule type" value="Genomic_DNA"/>
</dbReference>
<name>A0ABY7FD80_MYAAR</name>
<gene>
    <name evidence="1" type="ORF">MAR_001385</name>
</gene>
<reference evidence="1" key="1">
    <citation type="submission" date="2022-11" db="EMBL/GenBank/DDBJ databases">
        <title>Centuries of genome instability and evolution in soft-shell clam transmissible cancer (bioRxiv).</title>
        <authorList>
            <person name="Hart S.F.M."/>
            <person name="Yonemitsu M.A."/>
            <person name="Giersch R.M."/>
            <person name="Beal B.F."/>
            <person name="Arriagada G."/>
            <person name="Davis B.W."/>
            <person name="Ostrander E.A."/>
            <person name="Goff S.P."/>
            <person name="Metzger M.J."/>
        </authorList>
    </citation>
    <scope>NUCLEOTIDE SEQUENCE</scope>
    <source>
        <strain evidence="1">MELC-2E11</strain>
        <tissue evidence="1">Siphon/mantle</tissue>
    </source>
</reference>
<feature type="non-terminal residue" evidence="1">
    <location>
        <position position="1"/>
    </location>
</feature>
<evidence type="ECO:0000313" key="1">
    <source>
        <dbReference type="EMBL" id="WAR19547.1"/>
    </source>
</evidence>
<keyword evidence="2" id="KW-1185">Reference proteome</keyword>
<sequence length="102" mass="11764">KGHIITHTLCLNLVLETLKHGYWQIIRPIWKLTVTEKQMAMLPFVSKEGLSKYTTPLQIDQTEKQQSTTIKCLRRQLKTAKRSIFVSSVKATASGVKRKRVR</sequence>
<accession>A0ABY7FD80</accession>
<protein>
    <submittedName>
        <fullName evidence="1">Uncharacterized protein</fullName>
    </submittedName>
</protein>
<dbReference type="Proteomes" id="UP001164746">
    <property type="component" value="Chromosome 11"/>
</dbReference>
<proteinExistence type="predicted"/>
<evidence type="ECO:0000313" key="2">
    <source>
        <dbReference type="Proteomes" id="UP001164746"/>
    </source>
</evidence>
<organism evidence="1 2">
    <name type="scientific">Mya arenaria</name>
    <name type="common">Soft-shell clam</name>
    <dbReference type="NCBI Taxonomy" id="6604"/>
    <lineage>
        <taxon>Eukaryota</taxon>
        <taxon>Metazoa</taxon>
        <taxon>Spiralia</taxon>
        <taxon>Lophotrochozoa</taxon>
        <taxon>Mollusca</taxon>
        <taxon>Bivalvia</taxon>
        <taxon>Autobranchia</taxon>
        <taxon>Heteroconchia</taxon>
        <taxon>Euheterodonta</taxon>
        <taxon>Imparidentia</taxon>
        <taxon>Neoheterodontei</taxon>
        <taxon>Myida</taxon>
        <taxon>Myoidea</taxon>
        <taxon>Myidae</taxon>
        <taxon>Mya</taxon>
    </lineage>
</organism>